<keyword evidence="3 7" id="KW-0812">Transmembrane</keyword>
<feature type="transmembrane region" description="Helical" evidence="7">
    <location>
        <begin position="397"/>
        <end position="424"/>
    </location>
</feature>
<feature type="transmembrane region" description="Helical" evidence="7">
    <location>
        <begin position="369"/>
        <end position="391"/>
    </location>
</feature>
<gene>
    <name evidence="8" type="ORF">PCOR1329_LOCUS23689</name>
</gene>
<evidence type="ECO:0000256" key="5">
    <source>
        <dbReference type="ARBA" id="ARBA00023136"/>
    </source>
</evidence>
<dbReference type="EMBL" id="CAUYUJ010008058">
    <property type="protein sequence ID" value="CAK0822756.1"/>
    <property type="molecule type" value="Genomic_DNA"/>
</dbReference>
<evidence type="ECO:0000256" key="6">
    <source>
        <dbReference type="SAM" id="MobiDB-lite"/>
    </source>
</evidence>
<keyword evidence="4 7" id="KW-1133">Transmembrane helix</keyword>
<dbReference type="PANTHER" id="PTHR42893">
    <property type="entry name" value="PROTEIN DETOXIFICATION 44, CHLOROPLASTIC-RELATED"/>
    <property type="match status" value="1"/>
</dbReference>
<accession>A0ABN9RTW2</accession>
<dbReference type="PANTHER" id="PTHR42893:SF46">
    <property type="entry name" value="PROTEIN DETOXIFICATION 44, CHLOROPLASTIC"/>
    <property type="match status" value="1"/>
</dbReference>
<keyword evidence="9" id="KW-1185">Reference proteome</keyword>
<feature type="transmembrane region" description="Helical" evidence="7">
    <location>
        <begin position="340"/>
        <end position="357"/>
    </location>
</feature>
<feature type="transmembrane region" description="Helical" evidence="7">
    <location>
        <begin position="536"/>
        <end position="567"/>
    </location>
</feature>
<evidence type="ECO:0008006" key="10">
    <source>
        <dbReference type="Google" id="ProtNLM"/>
    </source>
</evidence>
<evidence type="ECO:0000256" key="2">
    <source>
        <dbReference type="ARBA" id="ARBA00010199"/>
    </source>
</evidence>
<comment type="similarity">
    <text evidence="2">Belongs to the multi antimicrobial extrusion (MATE) (TC 2.A.66.1) family.</text>
</comment>
<evidence type="ECO:0000256" key="4">
    <source>
        <dbReference type="ARBA" id="ARBA00022989"/>
    </source>
</evidence>
<feature type="region of interest" description="Disordered" evidence="6">
    <location>
        <begin position="119"/>
        <end position="174"/>
    </location>
</feature>
<comment type="caution">
    <text evidence="8">The sequence shown here is derived from an EMBL/GenBank/DDBJ whole genome shotgun (WGS) entry which is preliminary data.</text>
</comment>
<name>A0ABN9RTW2_9DINO</name>
<keyword evidence="5 7" id="KW-0472">Membrane</keyword>
<feature type="compositionally biased region" description="Low complexity" evidence="6">
    <location>
        <begin position="149"/>
        <end position="161"/>
    </location>
</feature>
<protein>
    <recommendedName>
        <fullName evidence="10">Protein DETOXIFICATION</fullName>
    </recommendedName>
</protein>
<evidence type="ECO:0000256" key="7">
    <source>
        <dbReference type="SAM" id="Phobius"/>
    </source>
</evidence>
<feature type="compositionally biased region" description="Polar residues" evidence="6">
    <location>
        <begin position="119"/>
        <end position="132"/>
    </location>
</feature>
<proteinExistence type="inferred from homology"/>
<organism evidence="8 9">
    <name type="scientific">Prorocentrum cordatum</name>
    <dbReference type="NCBI Taxonomy" id="2364126"/>
    <lineage>
        <taxon>Eukaryota</taxon>
        <taxon>Sar</taxon>
        <taxon>Alveolata</taxon>
        <taxon>Dinophyceae</taxon>
        <taxon>Prorocentrales</taxon>
        <taxon>Prorocentraceae</taxon>
        <taxon>Prorocentrum</taxon>
    </lineage>
</organism>
<evidence type="ECO:0000313" key="8">
    <source>
        <dbReference type="EMBL" id="CAK0822756.1"/>
    </source>
</evidence>
<evidence type="ECO:0000256" key="1">
    <source>
        <dbReference type="ARBA" id="ARBA00004141"/>
    </source>
</evidence>
<evidence type="ECO:0000256" key="3">
    <source>
        <dbReference type="ARBA" id="ARBA00022692"/>
    </source>
</evidence>
<dbReference type="Proteomes" id="UP001189429">
    <property type="component" value="Unassembled WGS sequence"/>
</dbReference>
<reference evidence="8" key="1">
    <citation type="submission" date="2023-10" db="EMBL/GenBank/DDBJ databases">
        <authorList>
            <person name="Chen Y."/>
            <person name="Shah S."/>
            <person name="Dougan E. K."/>
            <person name="Thang M."/>
            <person name="Chan C."/>
        </authorList>
    </citation>
    <scope>NUCLEOTIDE SEQUENCE [LARGE SCALE GENOMIC DNA]</scope>
</reference>
<sequence>MHDSQTTRQPCPTQVDEDMRVNQLVDYGETVFAAALASSRVSYFSKNGFSTALIPLVGAIAARPGIQDEPRQRVPTRRWGAGVYPAPVAPGALPECGAATENIDRQGKLRGLIFAAEKNSNGAANEPNQNAPGDSDAATAAPDNDDVFSSDSSSDSGASQDGVDRVLGRGIDPGAPAMVAPTGCLHSAAAHVSPPQGKCPPAGRGRDKCTYPPPTTVRAQRLNLCQREARIAAPTLPRASPIGLLLAVHAKLRAQPMAEPPSCRRCATTSPPWTMEAQFVSVRDAGAAAVRALRDGILALRQVLAAGVMGLRINSSVMTSLHFAITLARVERAGFGAERARAMAAHITFLTIYPAILSAQVQLHRILRVFLPAVANLLLMPLVGAVDLFWVGQTGDALAIAGMGAANQVYTTIYFLSSFLPALVTPKIAMAASQDGGNSLEGSRFVREALAFAGAIGLIGRMHGAGRLPDASVGGDLIRSCCVGHRTNFAVAGPLPGPNDVVDHRVRHVPRAPRHEETPLKVTLLANALNVLLDPILMFGVGLGAAGAAAATSASEVLGVLLFLLLLRRRGYLDGPPSFPSQKRLRSLMGNGLAVQARSLGVQIMFIAAVRRVTSMDPSGLDCRPLPIR</sequence>
<dbReference type="InterPro" id="IPR044644">
    <property type="entry name" value="DinF-like"/>
</dbReference>
<comment type="subcellular location">
    <subcellularLocation>
        <location evidence="1">Membrane</location>
        <topology evidence="1">Multi-pass membrane protein</topology>
    </subcellularLocation>
</comment>
<evidence type="ECO:0000313" key="9">
    <source>
        <dbReference type="Proteomes" id="UP001189429"/>
    </source>
</evidence>